<organism evidence="1 2">
    <name type="scientific">Labeo rohita</name>
    <name type="common">Indian major carp</name>
    <name type="synonym">Cyprinus rohita</name>
    <dbReference type="NCBI Taxonomy" id="84645"/>
    <lineage>
        <taxon>Eukaryota</taxon>
        <taxon>Metazoa</taxon>
        <taxon>Chordata</taxon>
        <taxon>Craniata</taxon>
        <taxon>Vertebrata</taxon>
        <taxon>Euteleostomi</taxon>
        <taxon>Actinopterygii</taxon>
        <taxon>Neopterygii</taxon>
        <taxon>Teleostei</taxon>
        <taxon>Ostariophysi</taxon>
        <taxon>Cypriniformes</taxon>
        <taxon>Cyprinidae</taxon>
        <taxon>Labeoninae</taxon>
        <taxon>Labeonini</taxon>
        <taxon>Labeo</taxon>
    </lineage>
</organism>
<dbReference type="SUPFAM" id="SSF56300">
    <property type="entry name" value="Metallo-dependent phosphatases"/>
    <property type="match status" value="1"/>
</dbReference>
<dbReference type="InterPro" id="IPR043360">
    <property type="entry name" value="PP2B"/>
</dbReference>
<evidence type="ECO:0000313" key="1">
    <source>
        <dbReference type="EMBL" id="KAI2651260.1"/>
    </source>
</evidence>
<dbReference type="Proteomes" id="UP000830375">
    <property type="component" value="Unassembled WGS sequence"/>
</dbReference>
<proteinExistence type="predicted"/>
<protein>
    <submittedName>
        <fullName evidence="1">Serine/threonine-protein phosphatase 2B catalytic subunit alpha isoform</fullName>
    </submittedName>
</protein>
<gene>
    <name evidence="1" type="ORF">H4Q32_019305</name>
</gene>
<name>A0ABQ8LKR4_LABRO</name>
<dbReference type="PANTHER" id="PTHR45673">
    <property type="entry name" value="SERINE/THREONINE-PROTEIN PHOSPHATASE 2B CATALYTIC SUBUNIT 1-RELATED"/>
    <property type="match status" value="1"/>
</dbReference>
<sequence>MLCVYILQVSAKGLLSVTGIQSFPTGANEERERKGEPVQCNRAIDCTICNYNNQLLMYSFRFVFPSAVPFPLSHRLTMKEVFDCEGKPRVDLLKAHLTKEGRVEETVALRIINEGASILRQEKTMLDIEAPVTERMHNPDLKYKNKLQNTRLEVQRMNKADKNKRRQSEQALEVFPYEVYL</sequence>
<reference evidence="1 2" key="1">
    <citation type="submission" date="2022-01" db="EMBL/GenBank/DDBJ databases">
        <title>A high-quality chromosome-level genome assembly of rohu carp, Labeo rohita.</title>
        <authorList>
            <person name="Arick M.A. II"/>
            <person name="Hsu C.-Y."/>
            <person name="Magbanua Z."/>
            <person name="Pechanova O."/>
            <person name="Grover C."/>
            <person name="Miller E."/>
            <person name="Thrash A."/>
            <person name="Ezzel L."/>
            <person name="Alam S."/>
            <person name="Benzie J."/>
            <person name="Hamilton M."/>
            <person name="Karsi A."/>
            <person name="Lawrence M.L."/>
            <person name="Peterson D.G."/>
        </authorList>
    </citation>
    <scope>NUCLEOTIDE SEQUENCE [LARGE SCALE GENOMIC DNA]</scope>
    <source>
        <strain evidence="2">BAU-BD-2019</strain>
        <tissue evidence="1">Blood</tissue>
    </source>
</reference>
<dbReference type="EMBL" id="JACTAM010000021">
    <property type="protein sequence ID" value="KAI2651260.1"/>
    <property type="molecule type" value="Genomic_DNA"/>
</dbReference>
<dbReference type="Gene3D" id="3.60.21.10">
    <property type="match status" value="1"/>
</dbReference>
<dbReference type="InterPro" id="IPR029052">
    <property type="entry name" value="Metallo-depent_PP-like"/>
</dbReference>
<keyword evidence="2" id="KW-1185">Reference proteome</keyword>
<evidence type="ECO:0000313" key="2">
    <source>
        <dbReference type="Proteomes" id="UP000830375"/>
    </source>
</evidence>
<accession>A0ABQ8LKR4</accession>
<comment type="caution">
    <text evidence="1">The sequence shown here is derived from an EMBL/GenBank/DDBJ whole genome shotgun (WGS) entry which is preliminary data.</text>
</comment>